<dbReference type="PANTHER" id="PTHR43433">
    <property type="entry name" value="HYDROLASE, ALPHA/BETA FOLD FAMILY PROTEIN"/>
    <property type="match status" value="1"/>
</dbReference>
<dbReference type="RefSeq" id="WP_344073363.1">
    <property type="nucleotide sequence ID" value="NZ_BAAACA010000014.1"/>
</dbReference>
<keyword evidence="3" id="KW-1185">Reference proteome</keyword>
<dbReference type="Gene3D" id="3.40.50.1820">
    <property type="entry name" value="alpha/beta hydrolase"/>
    <property type="match status" value="1"/>
</dbReference>
<dbReference type="EMBL" id="BAAACA010000014">
    <property type="protein sequence ID" value="GAA0594146.1"/>
    <property type="molecule type" value="Genomic_DNA"/>
</dbReference>
<dbReference type="InterPro" id="IPR029058">
    <property type="entry name" value="AB_hydrolase_fold"/>
</dbReference>
<protein>
    <submittedName>
        <fullName evidence="2">Alpha/beta hydrolase</fullName>
    </submittedName>
</protein>
<reference evidence="3" key="1">
    <citation type="journal article" date="2019" name="Int. J. Syst. Evol. Microbiol.">
        <title>The Global Catalogue of Microorganisms (GCM) 10K type strain sequencing project: providing services to taxonomists for standard genome sequencing and annotation.</title>
        <authorList>
            <consortium name="The Broad Institute Genomics Platform"/>
            <consortium name="The Broad Institute Genome Sequencing Center for Infectious Disease"/>
            <person name="Wu L."/>
            <person name="Ma J."/>
        </authorList>
    </citation>
    <scope>NUCLEOTIDE SEQUENCE [LARGE SCALE GENOMIC DNA]</scope>
    <source>
        <strain evidence="3">JCM 5067</strain>
    </source>
</reference>
<comment type="caution">
    <text evidence="2">The sequence shown here is derived from an EMBL/GenBank/DDBJ whole genome shotgun (WGS) entry which is preliminary data.</text>
</comment>
<dbReference type="PANTHER" id="PTHR43433:SF5">
    <property type="entry name" value="AB HYDROLASE-1 DOMAIN-CONTAINING PROTEIN"/>
    <property type="match status" value="1"/>
</dbReference>
<evidence type="ECO:0000259" key="1">
    <source>
        <dbReference type="Pfam" id="PF00561"/>
    </source>
</evidence>
<dbReference type="GO" id="GO:0016787">
    <property type="term" value="F:hydrolase activity"/>
    <property type="evidence" value="ECO:0007669"/>
    <property type="project" value="UniProtKB-KW"/>
</dbReference>
<feature type="domain" description="AB hydrolase-1" evidence="1">
    <location>
        <begin position="23"/>
        <end position="130"/>
    </location>
</feature>
<sequence>MATHHTLAVTGARLHYEVRGEGPLLLVMGAPMSAAAFAPLADALAGEYTVVTHDPRGISGSVLDDPEQDSTPELRADDVVALLDALGADSADVFGSSGGAVTGLALAARHPERIRTLVAHEPPLLELLPDAARQRAATDDIIATFHREGVGAAWLKFMANAGFDVAAGEGGAAAAPPGEPSEQDLADSARFFAHELRHTTRYLPDAAALTGGPTRVVVGLGAASGHLLTHPTSTALAELLGTKPVEFPGDHGGFLGHPKEFAETLRGVLAGGRGGHRQGGTA</sequence>
<dbReference type="InterPro" id="IPR050471">
    <property type="entry name" value="AB_hydrolase"/>
</dbReference>
<dbReference type="Proteomes" id="UP001500668">
    <property type="component" value="Unassembled WGS sequence"/>
</dbReference>
<dbReference type="SUPFAM" id="SSF53474">
    <property type="entry name" value="alpha/beta-Hydrolases"/>
    <property type="match status" value="1"/>
</dbReference>
<accession>A0ABP3QN70</accession>
<name>A0ABP3QN70_9ACTN</name>
<organism evidence="2 3">
    <name type="scientific">Streptomyces crystallinus</name>
    <dbReference type="NCBI Taxonomy" id="68191"/>
    <lineage>
        <taxon>Bacteria</taxon>
        <taxon>Bacillati</taxon>
        <taxon>Actinomycetota</taxon>
        <taxon>Actinomycetes</taxon>
        <taxon>Kitasatosporales</taxon>
        <taxon>Streptomycetaceae</taxon>
        <taxon>Streptomyces</taxon>
    </lineage>
</organism>
<keyword evidence="2" id="KW-0378">Hydrolase</keyword>
<evidence type="ECO:0000313" key="3">
    <source>
        <dbReference type="Proteomes" id="UP001500668"/>
    </source>
</evidence>
<evidence type="ECO:0000313" key="2">
    <source>
        <dbReference type="EMBL" id="GAA0594146.1"/>
    </source>
</evidence>
<gene>
    <name evidence="2" type="ORF">GCM10010394_24380</name>
</gene>
<proteinExistence type="predicted"/>
<dbReference type="InterPro" id="IPR000073">
    <property type="entry name" value="AB_hydrolase_1"/>
</dbReference>
<dbReference type="Pfam" id="PF00561">
    <property type="entry name" value="Abhydrolase_1"/>
    <property type="match status" value="1"/>
</dbReference>